<dbReference type="InterPro" id="IPR051908">
    <property type="entry name" value="Ribosomal_N-acetyltransferase"/>
</dbReference>
<evidence type="ECO:0000313" key="3">
    <source>
        <dbReference type="Proteomes" id="UP000678374"/>
    </source>
</evidence>
<dbReference type="Gene3D" id="3.40.630.30">
    <property type="match status" value="1"/>
</dbReference>
<dbReference type="Pfam" id="PF13302">
    <property type="entry name" value="Acetyltransf_3"/>
    <property type="match status" value="1"/>
</dbReference>
<evidence type="ECO:0000313" key="2">
    <source>
        <dbReference type="EMBL" id="MBQ0960256.1"/>
    </source>
</evidence>
<dbReference type="InterPro" id="IPR000182">
    <property type="entry name" value="GNAT_dom"/>
</dbReference>
<gene>
    <name evidence="2" type="ORF">KAK06_14975</name>
</gene>
<dbReference type="PANTHER" id="PTHR43441">
    <property type="entry name" value="RIBOSOMAL-PROTEIN-SERINE ACETYLTRANSFERASE"/>
    <property type="match status" value="1"/>
</dbReference>
<dbReference type="PANTHER" id="PTHR43441:SF11">
    <property type="entry name" value="RIBOSOMAL-PROTEIN-SERINE ACETYLTRANSFERASE"/>
    <property type="match status" value="1"/>
</dbReference>
<dbReference type="EMBL" id="JAGQDE010000013">
    <property type="protein sequence ID" value="MBQ0960256.1"/>
    <property type="molecule type" value="Genomic_DNA"/>
</dbReference>
<dbReference type="InterPro" id="IPR016181">
    <property type="entry name" value="Acyl_CoA_acyltransferase"/>
</dbReference>
<dbReference type="Proteomes" id="UP000678374">
    <property type="component" value="Unassembled WGS sequence"/>
</dbReference>
<dbReference type="GO" id="GO:0008999">
    <property type="term" value="F:protein-N-terminal-alanine acetyltransferase activity"/>
    <property type="evidence" value="ECO:0007669"/>
    <property type="project" value="TreeGrafter"/>
</dbReference>
<dbReference type="AlphaFoldDB" id="A0A940YPQ8"/>
<accession>A0A940YPQ8</accession>
<feature type="domain" description="N-acetyltransferase" evidence="1">
    <location>
        <begin position="14"/>
        <end position="180"/>
    </location>
</feature>
<dbReference type="GO" id="GO:1990189">
    <property type="term" value="F:protein N-terminal-serine acetyltransferase activity"/>
    <property type="evidence" value="ECO:0007669"/>
    <property type="project" value="TreeGrafter"/>
</dbReference>
<dbReference type="SUPFAM" id="SSF55729">
    <property type="entry name" value="Acyl-CoA N-acyltransferases (Nat)"/>
    <property type="match status" value="1"/>
</dbReference>
<protein>
    <submittedName>
        <fullName evidence="2">GNAT family N-acetyltransferase</fullName>
    </submittedName>
</protein>
<dbReference type="GO" id="GO:0005737">
    <property type="term" value="C:cytoplasm"/>
    <property type="evidence" value="ECO:0007669"/>
    <property type="project" value="TreeGrafter"/>
</dbReference>
<dbReference type="RefSeq" id="WP_210802933.1">
    <property type="nucleotide sequence ID" value="NZ_JAGQDE010000013.1"/>
</dbReference>
<proteinExistence type="predicted"/>
<evidence type="ECO:0000259" key="1">
    <source>
        <dbReference type="PROSITE" id="PS51186"/>
    </source>
</evidence>
<name>A0A940YPQ8_9BURK</name>
<dbReference type="CDD" id="cd04301">
    <property type="entry name" value="NAT_SF"/>
    <property type="match status" value="1"/>
</dbReference>
<reference evidence="2" key="1">
    <citation type="submission" date="2021-04" db="EMBL/GenBank/DDBJ databases">
        <title>The genome sequence of Ideonella sp. 4Y11.</title>
        <authorList>
            <person name="Liu Y."/>
        </authorList>
    </citation>
    <scope>NUCLEOTIDE SEQUENCE</scope>
    <source>
        <strain evidence="2">4Y11</strain>
    </source>
</reference>
<organism evidence="2 3">
    <name type="scientific">Ideonella aquatica</name>
    <dbReference type="NCBI Taxonomy" id="2824119"/>
    <lineage>
        <taxon>Bacteria</taxon>
        <taxon>Pseudomonadati</taxon>
        <taxon>Pseudomonadota</taxon>
        <taxon>Betaproteobacteria</taxon>
        <taxon>Burkholderiales</taxon>
        <taxon>Sphaerotilaceae</taxon>
        <taxon>Ideonella</taxon>
    </lineage>
</organism>
<comment type="caution">
    <text evidence="2">The sequence shown here is derived from an EMBL/GenBank/DDBJ whole genome shotgun (WGS) entry which is preliminary data.</text>
</comment>
<dbReference type="PROSITE" id="PS51186">
    <property type="entry name" value="GNAT"/>
    <property type="match status" value="1"/>
</dbReference>
<keyword evidence="3" id="KW-1185">Reference proteome</keyword>
<sequence>MPDFSTLQLLTPRLHLRPLQPGDAPALFAIYGDADFMRFWSTPPWTSIDQAHAMIERDQRELPAGEHLRLGVVLRDGGALIGTVSLFHLDAGCRRAEIGYGIAPAHWRQGYQRESVSSVIDHAFGPLDLNRLEADIDPDNLASARALESLGFRLEGRLRERWIIDGRPSDSAIYGLLAREWAAR</sequence>